<proteinExistence type="predicted"/>
<comment type="caution">
    <text evidence="2">The sequence shown here is derived from an EMBL/GenBank/DDBJ whole genome shotgun (WGS) entry which is preliminary data.</text>
</comment>
<name>A0A016S4F7_9BILA</name>
<evidence type="ECO:0000313" key="3">
    <source>
        <dbReference type="Proteomes" id="UP000024635"/>
    </source>
</evidence>
<keyword evidence="1" id="KW-1133">Transmembrane helix</keyword>
<feature type="transmembrane region" description="Helical" evidence="1">
    <location>
        <begin position="45"/>
        <end position="67"/>
    </location>
</feature>
<keyword evidence="3" id="KW-1185">Reference proteome</keyword>
<accession>A0A016S4F7</accession>
<evidence type="ECO:0000256" key="1">
    <source>
        <dbReference type="SAM" id="Phobius"/>
    </source>
</evidence>
<dbReference type="Proteomes" id="UP000024635">
    <property type="component" value="Unassembled WGS sequence"/>
</dbReference>
<protein>
    <submittedName>
        <fullName evidence="2">Uncharacterized protein</fullName>
    </submittedName>
</protein>
<organism evidence="2 3">
    <name type="scientific">Ancylostoma ceylanicum</name>
    <dbReference type="NCBI Taxonomy" id="53326"/>
    <lineage>
        <taxon>Eukaryota</taxon>
        <taxon>Metazoa</taxon>
        <taxon>Ecdysozoa</taxon>
        <taxon>Nematoda</taxon>
        <taxon>Chromadorea</taxon>
        <taxon>Rhabditida</taxon>
        <taxon>Rhabditina</taxon>
        <taxon>Rhabditomorpha</taxon>
        <taxon>Strongyloidea</taxon>
        <taxon>Ancylostomatidae</taxon>
        <taxon>Ancylostomatinae</taxon>
        <taxon>Ancylostoma</taxon>
    </lineage>
</organism>
<reference evidence="3" key="1">
    <citation type="journal article" date="2015" name="Nat. Genet.">
        <title>The genome and transcriptome of the zoonotic hookworm Ancylostoma ceylanicum identify infection-specific gene families.</title>
        <authorList>
            <person name="Schwarz E.M."/>
            <person name="Hu Y."/>
            <person name="Antoshechkin I."/>
            <person name="Miller M.M."/>
            <person name="Sternberg P.W."/>
            <person name="Aroian R.V."/>
        </authorList>
    </citation>
    <scope>NUCLEOTIDE SEQUENCE</scope>
    <source>
        <strain evidence="3">HY135</strain>
    </source>
</reference>
<keyword evidence="1" id="KW-0472">Membrane</keyword>
<dbReference type="EMBL" id="JARK01001635">
    <property type="protein sequence ID" value="EYB85376.1"/>
    <property type="molecule type" value="Genomic_DNA"/>
</dbReference>
<dbReference type="AlphaFoldDB" id="A0A016S4F7"/>
<dbReference type="STRING" id="53326.A0A016S4F7"/>
<keyword evidence="1" id="KW-0812">Transmembrane</keyword>
<sequence length="217" mass="24782">MNQNEPDRDGEVSYSGYENDAYRLPLASEWLTFTMAYTTDITVPIYSVYIVLAAMLSAVVTVAAVFYKSRKPIDLDQLDCEQQAKLFSPQMLAPQLIFDTSPRPVQPHSLKQKLSPWKSASQHVIDSLKPESVSEYRGKLNFSIAFEKEVSTLHVHLLEAVDLPVKDITVETIEFELEFQFIVRVYTAADPIHYALTIDISITWRKTSKRKVYSDIQ</sequence>
<evidence type="ECO:0000313" key="2">
    <source>
        <dbReference type="EMBL" id="EYB85376.1"/>
    </source>
</evidence>
<dbReference type="OrthoDB" id="67700at2759"/>
<gene>
    <name evidence="2" type="primary">Acey_s0299.g1777</name>
    <name evidence="2" type="ORF">Y032_0299g1777</name>
</gene>